<accession>A0AAV6XC73</accession>
<comment type="caution">
    <text evidence="3">The sequence shown here is derived from an EMBL/GenBank/DDBJ whole genome shotgun (WGS) entry which is preliminary data.</text>
</comment>
<evidence type="ECO:0008006" key="5">
    <source>
        <dbReference type="Google" id="ProtNLM"/>
    </source>
</evidence>
<dbReference type="Pfam" id="PF20431">
    <property type="entry name" value="E_motif"/>
    <property type="match status" value="1"/>
</dbReference>
<proteinExistence type="predicted"/>
<dbReference type="Pfam" id="PF01535">
    <property type="entry name" value="PPR"/>
    <property type="match status" value="2"/>
</dbReference>
<dbReference type="InterPro" id="IPR002885">
    <property type="entry name" value="PPR_rpt"/>
</dbReference>
<dbReference type="Proteomes" id="UP000826271">
    <property type="component" value="Unassembled WGS sequence"/>
</dbReference>
<evidence type="ECO:0000313" key="3">
    <source>
        <dbReference type="EMBL" id="KAG8380436.1"/>
    </source>
</evidence>
<keyword evidence="1" id="KW-0677">Repeat</keyword>
<dbReference type="PROSITE" id="PS51375">
    <property type="entry name" value="PPR"/>
    <property type="match status" value="2"/>
</dbReference>
<dbReference type="AlphaFoldDB" id="A0AAV6XC73"/>
<keyword evidence="4" id="KW-1185">Reference proteome</keyword>
<sequence length="444" mass="49969">MAIFSFSTSSFTARWNPTQDCMLSSSRSVPIRASSKKAKWCTPISLPRGFSIMLFCKTALSICMLNVEMARKVFDEMPERDMVTYTMLITGYSQSNEFKDALELYVDMVEMGLQPNEFTFGSALKSASGLQSDGTGRAIHGACLKFGYEENVYVHKILCKGRAHNAVNLFSEMKQGGFNPTHFTFSSSFVACASTGALEQGKWVYADMIKSGLKLVAFVGNTLLDMYGKAGSINDVKKAFYRLVKKDVVLWNSMLTTYAQHGLGLEAVDLFEEMRGLGFLPYEITFLLCSTLVDIPGFWMKGCGQLDLAERFVREMTIPPTAAVWKVLLGACRMHKNMELGVYATERVFKLDPLDFGPHMLLSNIYASAGKLSDAARVRKMMNESRVKKEPACSWIEIENVVHTFMANDNNHSQREEIREMWEKTEIKKIGYVPDTSHVLWFVD</sequence>
<dbReference type="Pfam" id="PF13041">
    <property type="entry name" value="PPR_2"/>
    <property type="match status" value="1"/>
</dbReference>
<dbReference type="PANTHER" id="PTHR47926:SF502">
    <property type="entry name" value="SELENIUM BINDING PROTEIN"/>
    <property type="match status" value="1"/>
</dbReference>
<dbReference type="InterPro" id="IPR011990">
    <property type="entry name" value="TPR-like_helical_dom_sf"/>
</dbReference>
<dbReference type="FunFam" id="1.25.40.10:FF:000158">
    <property type="entry name" value="pentatricopeptide repeat-containing protein At2g33680"/>
    <property type="match status" value="1"/>
</dbReference>
<feature type="repeat" description="PPR" evidence="2">
    <location>
        <begin position="247"/>
        <end position="281"/>
    </location>
</feature>
<evidence type="ECO:0000313" key="4">
    <source>
        <dbReference type="Proteomes" id="UP000826271"/>
    </source>
</evidence>
<protein>
    <recommendedName>
        <fullName evidence="5">Pentatricopeptide repeat-containing protein</fullName>
    </recommendedName>
</protein>
<name>A0AAV6XC73_9LAMI</name>
<dbReference type="PANTHER" id="PTHR47926">
    <property type="entry name" value="PENTATRICOPEPTIDE REPEAT-CONTAINING PROTEIN"/>
    <property type="match status" value="1"/>
</dbReference>
<dbReference type="GO" id="GO:0003723">
    <property type="term" value="F:RNA binding"/>
    <property type="evidence" value="ECO:0007669"/>
    <property type="project" value="InterPro"/>
</dbReference>
<dbReference type="GO" id="GO:0009451">
    <property type="term" value="P:RNA modification"/>
    <property type="evidence" value="ECO:0007669"/>
    <property type="project" value="InterPro"/>
</dbReference>
<dbReference type="GO" id="GO:0099402">
    <property type="term" value="P:plant organ development"/>
    <property type="evidence" value="ECO:0007669"/>
    <property type="project" value="UniProtKB-ARBA"/>
</dbReference>
<dbReference type="EMBL" id="WHWC01000006">
    <property type="protein sequence ID" value="KAG8380436.1"/>
    <property type="molecule type" value="Genomic_DNA"/>
</dbReference>
<evidence type="ECO:0000256" key="2">
    <source>
        <dbReference type="PROSITE-ProRule" id="PRU00708"/>
    </source>
</evidence>
<dbReference type="Gene3D" id="1.25.40.10">
    <property type="entry name" value="Tetratricopeptide repeat domain"/>
    <property type="match status" value="3"/>
</dbReference>
<evidence type="ECO:0000256" key="1">
    <source>
        <dbReference type="ARBA" id="ARBA00022737"/>
    </source>
</evidence>
<gene>
    <name evidence="3" type="ORF">BUALT_Bualt06G0015100</name>
</gene>
<feature type="repeat" description="PPR" evidence="2">
    <location>
        <begin position="81"/>
        <end position="115"/>
    </location>
</feature>
<organism evidence="3 4">
    <name type="scientific">Buddleja alternifolia</name>
    <dbReference type="NCBI Taxonomy" id="168488"/>
    <lineage>
        <taxon>Eukaryota</taxon>
        <taxon>Viridiplantae</taxon>
        <taxon>Streptophyta</taxon>
        <taxon>Embryophyta</taxon>
        <taxon>Tracheophyta</taxon>
        <taxon>Spermatophyta</taxon>
        <taxon>Magnoliopsida</taxon>
        <taxon>eudicotyledons</taxon>
        <taxon>Gunneridae</taxon>
        <taxon>Pentapetalae</taxon>
        <taxon>asterids</taxon>
        <taxon>lamiids</taxon>
        <taxon>Lamiales</taxon>
        <taxon>Scrophulariaceae</taxon>
        <taxon>Buddlejeae</taxon>
        <taxon>Buddleja</taxon>
    </lineage>
</organism>
<dbReference type="NCBIfam" id="TIGR00756">
    <property type="entry name" value="PPR"/>
    <property type="match status" value="2"/>
</dbReference>
<reference evidence="3" key="1">
    <citation type="submission" date="2019-10" db="EMBL/GenBank/DDBJ databases">
        <authorList>
            <person name="Zhang R."/>
            <person name="Pan Y."/>
            <person name="Wang J."/>
            <person name="Ma R."/>
            <person name="Yu S."/>
        </authorList>
    </citation>
    <scope>NUCLEOTIDE SEQUENCE</scope>
    <source>
        <strain evidence="3">LA-IB0</strain>
        <tissue evidence="3">Leaf</tissue>
    </source>
</reference>
<dbReference type="InterPro" id="IPR046848">
    <property type="entry name" value="E_motif"/>
</dbReference>
<dbReference type="InterPro" id="IPR046960">
    <property type="entry name" value="PPR_At4g14850-like_plant"/>
</dbReference>